<reference evidence="2" key="2">
    <citation type="submission" date="2004-08" db="EMBL/GenBank/DDBJ databases">
        <authorList>
            <person name="Putnam N."/>
            <person name="Detter J.C."/>
            <person name="Richardson P.M."/>
            <person name="Rokhsar D."/>
        </authorList>
    </citation>
    <scope>NUCLEOTIDE SEQUENCE</scope>
</reference>
<dbReference type="Pfam" id="PF00963">
    <property type="entry name" value="Cohesin"/>
    <property type="match status" value="1"/>
</dbReference>
<sequence length="340" mass="36489">MRAKGIWKGFLVIFALCVILLVASPSSAGAGPTGVKCSCRDDAAFGAALSAGMKIPNEEAGMPAYTKVSEMLTYTNAEYDFSIGYPHDWTVQENLLDTKVIFSGPIEDGYMINANVITVELPNDTFNAEPVSGHINIITTITDEGIEVKHMQACLVRNRTAYVIGFTAASSTFDTAEADYFVPMLQSFKFIEEAVGIEISITNPPKVLEGGNFAAIVTVDNSTDLSILLFKLNYDPSVIDLINVENLINIEKGSDSATSSISSWLSWGDKEKGTVQIIAYPDPLGTLVNGSAELVRLEFHVVGPAGKQSALDIQGIIGNSAMESIETIWVDSEVTVTPGE</sequence>
<accession>Q64AD5</accession>
<feature type="domain" description="Cohesin" evidence="1">
    <location>
        <begin position="205"/>
        <end position="336"/>
    </location>
</feature>
<dbReference type="GO" id="GO:0000272">
    <property type="term" value="P:polysaccharide catabolic process"/>
    <property type="evidence" value="ECO:0007669"/>
    <property type="project" value="InterPro"/>
</dbReference>
<dbReference type="EMBL" id="AY714855">
    <property type="protein sequence ID" value="AAU83642.1"/>
    <property type="molecule type" value="Genomic_DNA"/>
</dbReference>
<evidence type="ECO:0000259" key="1">
    <source>
        <dbReference type="Pfam" id="PF00963"/>
    </source>
</evidence>
<evidence type="ECO:0000313" key="2">
    <source>
        <dbReference type="EMBL" id="AAU83642.1"/>
    </source>
</evidence>
<organism evidence="2">
    <name type="scientific">Uncultured archaeon GZfos26G2</name>
    <dbReference type="NCBI Taxonomy" id="3386331"/>
    <lineage>
        <taxon>Archaea</taxon>
        <taxon>Methanobacteriati</taxon>
        <taxon>Methanobacteriota</taxon>
        <taxon>Stenosarchaea group</taxon>
        <taxon>Methanomicrobia</taxon>
        <taxon>Candidatus Methanophagales</taxon>
        <taxon>Candidatus Methanophagaceae</taxon>
        <taxon>Candidatus Methanophaga</taxon>
    </lineage>
</organism>
<dbReference type="AlphaFoldDB" id="Q64AD5"/>
<dbReference type="CDD" id="cd08547">
    <property type="entry name" value="Type_II_cohesin"/>
    <property type="match status" value="1"/>
</dbReference>
<dbReference type="InterPro" id="IPR008965">
    <property type="entry name" value="CBM2/CBM3_carb-bd_dom_sf"/>
</dbReference>
<dbReference type="Gene3D" id="3.40.1000.10">
    <property type="entry name" value="Mog1/PsbP, alpha/beta/alpha sandwich"/>
    <property type="match status" value="1"/>
</dbReference>
<gene>
    <name evidence="2" type="ORF">GZ32E7_3</name>
</gene>
<dbReference type="GO" id="GO:0030246">
    <property type="term" value="F:carbohydrate binding"/>
    <property type="evidence" value="ECO:0007669"/>
    <property type="project" value="InterPro"/>
</dbReference>
<dbReference type="Gene3D" id="2.60.40.680">
    <property type="match status" value="1"/>
</dbReference>
<name>Q64AD5_UNCAG</name>
<protein>
    <recommendedName>
        <fullName evidence="1">Cohesin domain-containing protein</fullName>
    </recommendedName>
</protein>
<reference evidence="2" key="1">
    <citation type="journal article" date="2004" name="Science">
        <title>Reverse methanogenesis: testing the hypothesis with environmental genomics.</title>
        <authorList>
            <person name="Hallam S.J."/>
            <person name="Putnam N."/>
            <person name="Preston C.M."/>
            <person name="Detter J.C."/>
            <person name="Rokhsar D."/>
            <person name="Richardson P.M."/>
            <person name="DeLong E.F."/>
        </authorList>
    </citation>
    <scope>NUCLEOTIDE SEQUENCE</scope>
</reference>
<proteinExistence type="predicted"/>
<dbReference type="SUPFAM" id="SSF49384">
    <property type="entry name" value="Carbohydrate-binding domain"/>
    <property type="match status" value="1"/>
</dbReference>
<dbReference type="InterPro" id="IPR002102">
    <property type="entry name" value="Cohesin_dom"/>
</dbReference>